<proteinExistence type="predicted"/>
<dbReference type="AlphaFoldDB" id="A0A1H0ZDW5"/>
<name>A0A1H0ZDW5_9MICC</name>
<evidence type="ECO:0000313" key="1">
    <source>
        <dbReference type="EMBL" id="SDQ25695.1"/>
    </source>
</evidence>
<gene>
    <name evidence="1" type="ORF">SAMN04489742_0298</name>
</gene>
<organism evidence="1 2">
    <name type="scientific">Crystallibacter crystallopoietes</name>
    <dbReference type="NCBI Taxonomy" id="37928"/>
    <lineage>
        <taxon>Bacteria</taxon>
        <taxon>Bacillati</taxon>
        <taxon>Actinomycetota</taxon>
        <taxon>Actinomycetes</taxon>
        <taxon>Micrococcales</taxon>
        <taxon>Micrococcaceae</taxon>
        <taxon>Crystallibacter</taxon>
    </lineage>
</organism>
<protein>
    <submittedName>
        <fullName evidence="1">Uncharacterized protein</fullName>
    </submittedName>
</protein>
<dbReference type="Proteomes" id="UP000181917">
    <property type="component" value="Unassembled WGS sequence"/>
</dbReference>
<dbReference type="STRING" id="37928.SAMN04489742_0298"/>
<sequence length="53" mass="5707">MDPGGRGVHSWGEIMFRMTFRPGYPPFPEVSPDTEPEADLPCAAFLHAGMGGS</sequence>
<dbReference type="EMBL" id="FNKH01000002">
    <property type="protein sequence ID" value="SDQ25695.1"/>
    <property type="molecule type" value="Genomic_DNA"/>
</dbReference>
<reference evidence="1 2" key="1">
    <citation type="submission" date="2016-10" db="EMBL/GenBank/DDBJ databases">
        <authorList>
            <person name="de Groot N.N."/>
        </authorList>
    </citation>
    <scope>NUCLEOTIDE SEQUENCE [LARGE SCALE GENOMIC DNA]</scope>
    <source>
        <strain evidence="1 2">DSM 20117</strain>
    </source>
</reference>
<accession>A0A1H0ZDW5</accession>
<keyword evidence="2" id="KW-1185">Reference proteome</keyword>
<evidence type="ECO:0000313" key="2">
    <source>
        <dbReference type="Proteomes" id="UP000181917"/>
    </source>
</evidence>